<reference evidence="1" key="1">
    <citation type="submission" date="2023-05" db="EMBL/GenBank/DDBJ databases">
        <authorList>
            <consortium name="ELIXIR-Norway"/>
        </authorList>
    </citation>
    <scope>NUCLEOTIDE SEQUENCE</scope>
</reference>
<reference evidence="1" key="2">
    <citation type="submission" date="2025-03" db="EMBL/GenBank/DDBJ databases">
        <authorList>
            <consortium name="ELIXIR-Norway"/>
            <consortium name="Elixir Norway"/>
        </authorList>
    </citation>
    <scope>NUCLEOTIDE SEQUENCE</scope>
</reference>
<gene>
    <name evidence="1" type="ORF">MRATA1EN22A_LOCUS25771</name>
</gene>
<sequence length="105" mass="11480">MAFTRAASGGTGRNICVLEDRASASWKPLQSVPRLRGGGALSTTQVGALPSPCRLWELGRQREAWSQSWLLPHLPAPAHPSGQSLHIIPKESLFRRLIFLVSEDP</sequence>
<proteinExistence type="predicted"/>
<dbReference type="EMBL" id="OX596090">
    <property type="protein sequence ID" value="CAN0544109.1"/>
    <property type="molecule type" value="Genomic_DNA"/>
</dbReference>
<protein>
    <submittedName>
        <fullName evidence="1">Uncharacterized protein</fullName>
    </submittedName>
</protein>
<accession>A0AC60A1K8</accession>
<evidence type="ECO:0000313" key="2">
    <source>
        <dbReference type="Proteomes" id="UP001162501"/>
    </source>
</evidence>
<organism evidence="1 2">
    <name type="scientific">Rangifer tarandus platyrhynchus</name>
    <name type="common">Svalbard reindeer</name>
    <dbReference type="NCBI Taxonomy" id="3082113"/>
    <lineage>
        <taxon>Eukaryota</taxon>
        <taxon>Metazoa</taxon>
        <taxon>Chordata</taxon>
        <taxon>Craniata</taxon>
        <taxon>Vertebrata</taxon>
        <taxon>Euteleostomi</taxon>
        <taxon>Mammalia</taxon>
        <taxon>Eutheria</taxon>
        <taxon>Laurasiatheria</taxon>
        <taxon>Artiodactyla</taxon>
        <taxon>Ruminantia</taxon>
        <taxon>Pecora</taxon>
        <taxon>Cervidae</taxon>
        <taxon>Odocoileinae</taxon>
        <taxon>Rangifer</taxon>
    </lineage>
</organism>
<evidence type="ECO:0000313" key="1">
    <source>
        <dbReference type="EMBL" id="CAN0544109.1"/>
    </source>
</evidence>
<dbReference type="Proteomes" id="UP001162501">
    <property type="component" value="Chromosome 6"/>
</dbReference>
<name>A0AC60A1K8_RANTA</name>